<evidence type="ECO:0000313" key="1">
    <source>
        <dbReference type="EMBL" id="MFC4905679.1"/>
    </source>
</evidence>
<keyword evidence="2" id="KW-1185">Reference proteome</keyword>
<dbReference type="RefSeq" id="WP_380114036.1">
    <property type="nucleotide sequence ID" value="NZ_JBHSIW010000044.1"/>
</dbReference>
<dbReference type="Pfam" id="PF21983">
    <property type="entry name" value="NikA-like"/>
    <property type="match status" value="1"/>
</dbReference>
<name>A0ABV9TNV9_9MICC</name>
<gene>
    <name evidence="1" type="primary">mobC</name>
    <name evidence="1" type="ORF">ACFPCS_19170</name>
</gene>
<comment type="caution">
    <text evidence="1">The sequence shown here is derived from an EMBL/GenBank/DDBJ whole genome shotgun (WGS) entry which is preliminary data.</text>
</comment>
<dbReference type="InterPro" id="IPR053842">
    <property type="entry name" value="NikA-like"/>
</dbReference>
<sequence length="121" mass="12672">MAEETEGPVKRTRVVAVRLTEQEHAAWSAAAAEAGSGRLGTWVRTTMAGLLNGHRATPARPGPPPEVAALRAELARVGNNLNQAVRAANVSGLDRVSSAELVARVDAAEAVMGQIREALRS</sequence>
<accession>A0ABV9TNV9</accession>
<protein>
    <submittedName>
        <fullName evidence="1">Plasmid mobilization relaxosome protein MobC</fullName>
    </submittedName>
</protein>
<reference evidence="2" key="1">
    <citation type="journal article" date="2019" name="Int. J. Syst. Evol. Microbiol.">
        <title>The Global Catalogue of Microorganisms (GCM) 10K type strain sequencing project: providing services to taxonomists for standard genome sequencing and annotation.</title>
        <authorList>
            <consortium name="The Broad Institute Genomics Platform"/>
            <consortium name="The Broad Institute Genome Sequencing Center for Infectious Disease"/>
            <person name="Wu L."/>
            <person name="Ma J."/>
        </authorList>
    </citation>
    <scope>NUCLEOTIDE SEQUENCE [LARGE SCALE GENOMIC DNA]</scope>
    <source>
        <strain evidence="2">CGMCC 4.6946</strain>
    </source>
</reference>
<dbReference type="Proteomes" id="UP001595797">
    <property type="component" value="Unassembled WGS sequence"/>
</dbReference>
<evidence type="ECO:0000313" key="2">
    <source>
        <dbReference type="Proteomes" id="UP001595797"/>
    </source>
</evidence>
<dbReference type="EMBL" id="JBHSIW010000044">
    <property type="protein sequence ID" value="MFC4905679.1"/>
    <property type="molecule type" value="Genomic_DNA"/>
</dbReference>
<proteinExistence type="predicted"/>
<organism evidence="1 2">
    <name type="scientific">Kocuria oceani</name>
    <dbReference type="NCBI Taxonomy" id="988827"/>
    <lineage>
        <taxon>Bacteria</taxon>
        <taxon>Bacillati</taxon>
        <taxon>Actinomycetota</taxon>
        <taxon>Actinomycetes</taxon>
        <taxon>Micrococcales</taxon>
        <taxon>Micrococcaceae</taxon>
        <taxon>Kocuria</taxon>
    </lineage>
</organism>